<evidence type="ECO:0000256" key="4">
    <source>
        <dbReference type="ARBA" id="ARBA00022833"/>
    </source>
</evidence>
<keyword evidence="5 7" id="KW-0067">ATP-binding</keyword>
<evidence type="ECO:0000256" key="6">
    <source>
        <dbReference type="ARBA" id="ARBA00023146"/>
    </source>
</evidence>
<dbReference type="EC" id="6.1.1.-" evidence="9"/>
<evidence type="ECO:0000256" key="5">
    <source>
        <dbReference type="ARBA" id="ARBA00022840"/>
    </source>
</evidence>
<name>A0ABV7D010_9PROT</name>
<sequence length="287" mass="32241">MYRAVSEKTPVISRFAPSPTGLLHMGHAYSAILAYRATTEYAGRFILRIEDIDTNRCKPEFIDAIYEDLTWLGLQWEQPVRLQSEHFTDYQAALDVLKEKKAVYPCFCTRSEIIAEIEKAQSAPHGPDGPLYPGTCKHLTQPERDVRIRSGEAHAWRLNLNTALSVIGPLPDWCDREKGPIKTTPSLLGDIVLARKDTPTSYHLSVVVDDAHQNINHIVRGNDLFHATHAHIVLQKLLGLPTPTYHHHSLLTDKNGERFAKRNRSATLKSLRETGMNAADLIAQIGL</sequence>
<dbReference type="Gene3D" id="3.40.50.620">
    <property type="entry name" value="HUPs"/>
    <property type="match status" value="1"/>
</dbReference>
<dbReference type="PANTHER" id="PTHR43311:SF1">
    <property type="entry name" value="GLUTAMYL-Q TRNA(ASP) SYNTHETASE"/>
    <property type="match status" value="1"/>
</dbReference>
<comment type="caution">
    <text evidence="9">The sequence shown here is derived from an EMBL/GenBank/DDBJ whole genome shotgun (WGS) entry which is preliminary data.</text>
</comment>
<dbReference type="InterPro" id="IPR049940">
    <property type="entry name" value="GluQ/Sye"/>
</dbReference>
<dbReference type="SUPFAM" id="SSF52374">
    <property type="entry name" value="Nucleotidylyl transferase"/>
    <property type="match status" value="1"/>
</dbReference>
<evidence type="ECO:0000313" key="9">
    <source>
        <dbReference type="EMBL" id="MFC3050476.1"/>
    </source>
</evidence>
<dbReference type="EMBL" id="JBHRSL010000001">
    <property type="protein sequence ID" value="MFC3050476.1"/>
    <property type="molecule type" value="Genomic_DNA"/>
</dbReference>
<evidence type="ECO:0000256" key="3">
    <source>
        <dbReference type="ARBA" id="ARBA00022741"/>
    </source>
</evidence>
<dbReference type="InterPro" id="IPR001412">
    <property type="entry name" value="aa-tRNA-synth_I_CS"/>
</dbReference>
<dbReference type="PRINTS" id="PR00987">
    <property type="entry name" value="TRNASYNTHGLU"/>
</dbReference>
<keyword evidence="7" id="KW-0648">Protein biosynthesis</keyword>
<evidence type="ECO:0000313" key="10">
    <source>
        <dbReference type="Proteomes" id="UP001595444"/>
    </source>
</evidence>
<reference evidence="10" key="1">
    <citation type="journal article" date="2019" name="Int. J. Syst. Evol. Microbiol.">
        <title>The Global Catalogue of Microorganisms (GCM) 10K type strain sequencing project: providing services to taxonomists for standard genome sequencing and annotation.</title>
        <authorList>
            <consortium name="The Broad Institute Genomics Platform"/>
            <consortium name="The Broad Institute Genome Sequencing Center for Infectious Disease"/>
            <person name="Wu L."/>
            <person name="Ma J."/>
        </authorList>
    </citation>
    <scope>NUCLEOTIDE SEQUENCE [LARGE SCALE GENOMIC DNA]</scope>
    <source>
        <strain evidence="10">KCTC 62164</strain>
    </source>
</reference>
<keyword evidence="10" id="KW-1185">Reference proteome</keyword>
<feature type="domain" description="Glutamyl/glutaminyl-tRNA synthetase class Ib catalytic" evidence="8">
    <location>
        <begin position="11"/>
        <end position="284"/>
    </location>
</feature>
<dbReference type="NCBIfam" id="NF004315">
    <property type="entry name" value="PRK05710.1-4"/>
    <property type="match status" value="1"/>
</dbReference>
<evidence type="ECO:0000256" key="7">
    <source>
        <dbReference type="RuleBase" id="RU363037"/>
    </source>
</evidence>
<evidence type="ECO:0000259" key="8">
    <source>
        <dbReference type="Pfam" id="PF00749"/>
    </source>
</evidence>
<proteinExistence type="inferred from homology"/>
<dbReference type="InterPro" id="IPR000924">
    <property type="entry name" value="Glu/Gln-tRNA-synth"/>
</dbReference>
<keyword evidence="6 7" id="KW-0030">Aminoacyl-tRNA synthetase</keyword>
<dbReference type="Pfam" id="PF00749">
    <property type="entry name" value="tRNA-synt_1c"/>
    <property type="match status" value="1"/>
</dbReference>
<accession>A0ABV7D010</accession>
<keyword evidence="1 7" id="KW-0436">Ligase</keyword>
<gene>
    <name evidence="9" type="primary">gluQRS</name>
    <name evidence="9" type="ORF">ACFOKA_01010</name>
</gene>
<evidence type="ECO:0000256" key="1">
    <source>
        <dbReference type="ARBA" id="ARBA00022598"/>
    </source>
</evidence>
<keyword evidence="2" id="KW-0479">Metal-binding</keyword>
<keyword evidence="4" id="KW-0862">Zinc</keyword>
<dbReference type="GO" id="GO:0016874">
    <property type="term" value="F:ligase activity"/>
    <property type="evidence" value="ECO:0007669"/>
    <property type="project" value="UniProtKB-KW"/>
</dbReference>
<dbReference type="Proteomes" id="UP001595444">
    <property type="component" value="Unassembled WGS sequence"/>
</dbReference>
<dbReference type="InterPro" id="IPR020058">
    <property type="entry name" value="Glu/Gln-tRNA-synth_Ib_cat-dom"/>
</dbReference>
<evidence type="ECO:0000256" key="2">
    <source>
        <dbReference type="ARBA" id="ARBA00022723"/>
    </source>
</evidence>
<organism evidence="9 10">
    <name type="scientific">Kordiimonas pumila</name>
    <dbReference type="NCBI Taxonomy" id="2161677"/>
    <lineage>
        <taxon>Bacteria</taxon>
        <taxon>Pseudomonadati</taxon>
        <taxon>Pseudomonadota</taxon>
        <taxon>Alphaproteobacteria</taxon>
        <taxon>Kordiimonadales</taxon>
        <taxon>Kordiimonadaceae</taxon>
        <taxon>Kordiimonas</taxon>
    </lineage>
</organism>
<comment type="similarity">
    <text evidence="7">Belongs to the class-I aminoacyl-tRNA synthetase family.</text>
</comment>
<dbReference type="InterPro" id="IPR014729">
    <property type="entry name" value="Rossmann-like_a/b/a_fold"/>
</dbReference>
<dbReference type="RefSeq" id="WP_194214858.1">
    <property type="nucleotide sequence ID" value="NZ_CP061205.1"/>
</dbReference>
<dbReference type="PANTHER" id="PTHR43311">
    <property type="entry name" value="GLUTAMATE--TRNA LIGASE"/>
    <property type="match status" value="1"/>
</dbReference>
<protein>
    <submittedName>
        <fullName evidence="9">tRNA glutamyl-Q(34) synthetase GluQRS</fullName>
        <ecNumber evidence="9">6.1.1.-</ecNumber>
    </submittedName>
</protein>
<dbReference type="PROSITE" id="PS00178">
    <property type="entry name" value="AA_TRNA_LIGASE_I"/>
    <property type="match status" value="1"/>
</dbReference>
<keyword evidence="3 7" id="KW-0547">Nucleotide-binding</keyword>